<dbReference type="InterPro" id="IPR002176">
    <property type="entry name" value="X-over_junc_endoDNase_RuvC"/>
</dbReference>
<protein>
    <submittedName>
        <fullName evidence="7">Crossover junction endodeoxyribonuclease RuvC</fullName>
    </submittedName>
</protein>
<comment type="caution">
    <text evidence="7">The sequence shown here is derived from an EMBL/GenBank/DDBJ whole genome shotgun (WGS) entry which is preliminary data.</text>
</comment>
<dbReference type="Proteomes" id="UP000597038">
    <property type="component" value="Unassembled WGS sequence"/>
</dbReference>
<keyword evidence="5" id="KW-0233">DNA recombination</keyword>
<keyword evidence="2" id="KW-0227">DNA damage</keyword>
<evidence type="ECO:0000313" key="7">
    <source>
        <dbReference type="EMBL" id="MBH9580095.1"/>
    </source>
</evidence>
<accession>A0ABS0QLJ8</accession>
<dbReference type="InterPro" id="IPR036397">
    <property type="entry name" value="RNaseH_sf"/>
</dbReference>
<evidence type="ECO:0000256" key="4">
    <source>
        <dbReference type="ARBA" id="ARBA00023125"/>
    </source>
</evidence>
<dbReference type="RefSeq" id="WP_115870741.1">
    <property type="nucleotide sequence ID" value="NZ_JAEDAQ010000002.1"/>
</dbReference>
<keyword evidence="3" id="KW-0460">Magnesium</keyword>
<dbReference type="SUPFAM" id="SSF53098">
    <property type="entry name" value="Ribonuclease H-like"/>
    <property type="match status" value="1"/>
</dbReference>
<keyword evidence="8" id="KW-1185">Reference proteome</keyword>
<gene>
    <name evidence="7" type="ORF">I9026_01750</name>
</gene>
<evidence type="ECO:0000256" key="3">
    <source>
        <dbReference type="ARBA" id="ARBA00022842"/>
    </source>
</evidence>
<comment type="similarity">
    <text evidence="1">Belongs to the RuvC family.</text>
</comment>
<reference evidence="7 8" key="1">
    <citation type="submission" date="2020-12" db="EMBL/GenBank/DDBJ databases">
        <title>Genomic analysis of Staphylococcus felis from a cat with skin infection.</title>
        <authorList>
            <person name="Aslantas O."/>
            <person name="Keskin O."/>
            <person name="Buyukaltay K."/>
            <person name="Gullu Yucetepe A."/>
        </authorList>
    </citation>
    <scope>NUCLEOTIDE SEQUENCE [LARGE SCALE GENOMIC DNA]</scope>
    <source>
        <strain evidence="7 8">HARRANVET</strain>
    </source>
</reference>
<dbReference type="Gene3D" id="3.30.420.10">
    <property type="entry name" value="Ribonuclease H-like superfamily/Ribonuclease H"/>
    <property type="match status" value="1"/>
</dbReference>
<proteinExistence type="inferred from homology"/>
<evidence type="ECO:0000256" key="6">
    <source>
        <dbReference type="ARBA" id="ARBA00023204"/>
    </source>
</evidence>
<evidence type="ECO:0000256" key="2">
    <source>
        <dbReference type="ARBA" id="ARBA00022763"/>
    </source>
</evidence>
<organism evidence="7 8">
    <name type="scientific">Staphylococcus felis</name>
    <dbReference type="NCBI Taxonomy" id="46127"/>
    <lineage>
        <taxon>Bacteria</taxon>
        <taxon>Bacillati</taxon>
        <taxon>Bacillota</taxon>
        <taxon>Bacilli</taxon>
        <taxon>Bacillales</taxon>
        <taxon>Staphylococcaceae</taxon>
        <taxon>Staphylococcus</taxon>
    </lineage>
</organism>
<dbReference type="EMBL" id="JAEDAQ010000002">
    <property type="protein sequence ID" value="MBH9580095.1"/>
    <property type="molecule type" value="Genomic_DNA"/>
</dbReference>
<sequence>MSIYIGLDLSFAKTGYAVVEVINGKPKLLDYGLIKNDPNQTEQERIEYNVIAIDFLASQYRPDGIVKEASVVGRSSTAMPVLKTHGAYELRMYSRYKLFDFHNASIKKWARNVLNVKDNDKKMVGEAVERKYGTVDGLYTPRGKYIDDIGDAIACVTAFLEREEIIENGVNESED</sequence>
<evidence type="ECO:0000256" key="1">
    <source>
        <dbReference type="ARBA" id="ARBA00009518"/>
    </source>
</evidence>
<evidence type="ECO:0000313" key="8">
    <source>
        <dbReference type="Proteomes" id="UP000597038"/>
    </source>
</evidence>
<keyword evidence="6" id="KW-0234">DNA repair</keyword>
<keyword evidence="4" id="KW-0238">DNA-binding</keyword>
<name>A0ABS0QLJ8_9STAP</name>
<evidence type="ECO:0000256" key="5">
    <source>
        <dbReference type="ARBA" id="ARBA00023172"/>
    </source>
</evidence>
<dbReference type="InterPro" id="IPR012337">
    <property type="entry name" value="RNaseH-like_sf"/>
</dbReference>
<dbReference type="Pfam" id="PF02075">
    <property type="entry name" value="RuvC"/>
    <property type="match status" value="1"/>
</dbReference>